<comment type="subcellular location">
    <subcellularLocation>
        <location evidence="1">Nucleus</location>
    </subcellularLocation>
</comment>
<dbReference type="InterPro" id="IPR002885">
    <property type="entry name" value="PPR_rpt"/>
</dbReference>
<evidence type="ECO:0000256" key="2">
    <source>
        <dbReference type="ARBA" id="ARBA00007626"/>
    </source>
</evidence>
<dbReference type="GO" id="GO:0005739">
    <property type="term" value="C:mitochondrion"/>
    <property type="evidence" value="ECO:0007669"/>
    <property type="project" value="TreeGrafter"/>
</dbReference>
<dbReference type="NCBIfam" id="TIGR00756">
    <property type="entry name" value="PPR"/>
    <property type="match status" value="1"/>
</dbReference>
<evidence type="ECO:0000256" key="3">
    <source>
        <dbReference type="ARBA" id="ARBA00022737"/>
    </source>
</evidence>
<feature type="domain" description="HSF-type DNA-binding" evidence="8">
    <location>
        <begin position="27"/>
        <end position="99"/>
    </location>
</feature>
<sequence length="528" mass="61122">MATDAILAPADDRNINRRIGRPARTKCPPPFLSKTYDLLEEQEEENNKCKEQNKHNNFSSFIRQLNTYGFKKVASKRWEFQHIKFQKGCKHLLAEIARKKCEPSAFPAYLNPSEKSTLLARNEENTTRELLMEENQNLRKESVTNELDEWVCKGNKIRFAELQRIILDLRKRKRFTQALEASEWLKSSGIFTFSSTEHAVQLDLLGKVHGFLAAESYFDNLSEEYKNDKTYGALLHCYVRQCQTDKALTHLRRMEKQGVSLSSVAFNDIVSLYTKTGEYEKIPEMLRHMKEIGVRPDNLSYRICINSYGARSDTEGMERVLNEMENQSYIVMDWNTYAAVANIYVKAGLNDKANIFLKKAEEKIDNKEGIGYNYLVSVHSRLGNKDEVIRLWFLEKSALKRCINRDYINMLEALVRLDALEEAEQLLKEWETSDNCYDIRVPYIVIIGYIDKKLYEMAETMLEDLSTKGKTLTPNIWGRLAAGYLDKDGKEVERLLNSMRADNIDENEETKVILGLQPNEVLTVKCSV</sequence>
<name>A0A9Q1M6B1_9SOLA</name>
<evidence type="ECO:0000256" key="6">
    <source>
        <dbReference type="PROSITE-ProRule" id="PRU00708"/>
    </source>
</evidence>
<evidence type="ECO:0000256" key="4">
    <source>
        <dbReference type="ARBA" id="ARBA00023125"/>
    </source>
</evidence>
<dbReference type="GO" id="GO:0005634">
    <property type="term" value="C:nucleus"/>
    <property type="evidence" value="ECO:0007669"/>
    <property type="project" value="UniProtKB-SubCell"/>
</dbReference>
<dbReference type="SUPFAM" id="SSF46785">
    <property type="entry name" value="Winged helix' DNA-binding domain"/>
    <property type="match status" value="1"/>
</dbReference>
<organism evidence="9 10">
    <name type="scientific">Anisodus acutangulus</name>
    <dbReference type="NCBI Taxonomy" id="402998"/>
    <lineage>
        <taxon>Eukaryota</taxon>
        <taxon>Viridiplantae</taxon>
        <taxon>Streptophyta</taxon>
        <taxon>Embryophyta</taxon>
        <taxon>Tracheophyta</taxon>
        <taxon>Spermatophyta</taxon>
        <taxon>Magnoliopsida</taxon>
        <taxon>eudicotyledons</taxon>
        <taxon>Gunneridae</taxon>
        <taxon>Pentapetalae</taxon>
        <taxon>asterids</taxon>
        <taxon>lamiids</taxon>
        <taxon>Solanales</taxon>
        <taxon>Solanaceae</taxon>
        <taxon>Solanoideae</taxon>
        <taxon>Hyoscyameae</taxon>
        <taxon>Anisodus</taxon>
    </lineage>
</organism>
<feature type="repeat" description="PPR" evidence="6">
    <location>
        <begin position="262"/>
        <end position="296"/>
    </location>
</feature>
<dbReference type="Gene3D" id="1.25.40.10">
    <property type="entry name" value="Tetratricopeptide repeat domain"/>
    <property type="match status" value="3"/>
</dbReference>
<dbReference type="InterPro" id="IPR011990">
    <property type="entry name" value="TPR-like_helical_dom_sf"/>
</dbReference>
<evidence type="ECO:0000259" key="8">
    <source>
        <dbReference type="SMART" id="SM00415"/>
    </source>
</evidence>
<keyword evidence="10" id="KW-1185">Reference proteome</keyword>
<accession>A0A9Q1M6B1</accession>
<comment type="similarity">
    <text evidence="2">Belongs to the PPR family. P subfamily.</text>
</comment>
<dbReference type="AlphaFoldDB" id="A0A9Q1M6B1"/>
<reference evidence="10" key="1">
    <citation type="journal article" date="2023" name="Proc. Natl. Acad. Sci. U.S.A.">
        <title>Genomic and structural basis for evolution of tropane alkaloid biosynthesis.</title>
        <authorList>
            <person name="Wanga Y.-J."/>
            <person name="Taina T."/>
            <person name="Yua J.-Y."/>
            <person name="Lia J."/>
            <person name="Xua B."/>
            <person name="Chenc J."/>
            <person name="D'Auriad J.C."/>
            <person name="Huanga J.-P."/>
            <person name="Huanga S.-X."/>
        </authorList>
    </citation>
    <scope>NUCLEOTIDE SEQUENCE [LARGE SCALE GENOMIC DNA]</scope>
    <source>
        <strain evidence="10">cv. KIB-2019</strain>
    </source>
</reference>
<dbReference type="InterPro" id="IPR000232">
    <property type="entry name" value="HSF_DNA-bd"/>
</dbReference>
<dbReference type="Pfam" id="PF13041">
    <property type="entry name" value="PPR_2"/>
    <property type="match status" value="1"/>
</dbReference>
<dbReference type="Gene3D" id="1.10.10.10">
    <property type="entry name" value="Winged helix-like DNA-binding domain superfamily/Winged helix DNA-binding domain"/>
    <property type="match status" value="1"/>
</dbReference>
<keyword evidence="4" id="KW-0238">DNA-binding</keyword>
<dbReference type="Pfam" id="PF01535">
    <property type="entry name" value="PPR"/>
    <property type="match status" value="1"/>
</dbReference>
<dbReference type="EMBL" id="JAJAGQ010000011">
    <property type="protein sequence ID" value="KAJ8549574.1"/>
    <property type="molecule type" value="Genomic_DNA"/>
</dbReference>
<gene>
    <name evidence="9" type="ORF">K7X08_033281</name>
</gene>
<dbReference type="PANTHER" id="PTHR45717">
    <property type="entry name" value="OS12G0527900 PROTEIN"/>
    <property type="match status" value="1"/>
</dbReference>
<feature type="repeat" description="PPR" evidence="6">
    <location>
        <begin position="227"/>
        <end position="261"/>
    </location>
</feature>
<comment type="similarity">
    <text evidence="7">Belongs to the HSF family.</text>
</comment>
<dbReference type="Proteomes" id="UP001152561">
    <property type="component" value="Unassembled WGS sequence"/>
</dbReference>
<evidence type="ECO:0000256" key="5">
    <source>
        <dbReference type="ARBA" id="ARBA00023242"/>
    </source>
</evidence>
<proteinExistence type="inferred from homology"/>
<dbReference type="InterPro" id="IPR036388">
    <property type="entry name" value="WH-like_DNA-bd_sf"/>
</dbReference>
<dbReference type="GO" id="GO:0043565">
    <property type="term" value="F:sequence-specific DNA binding"/>
    <property type="evidence" value="ECO:0007669"/>
    <property type="project" value="InterPro"/>
</dbReference>
<dbReference type="GO" id="GO:0003729">
    <property type="term" value="F:mRNA binding"/>
    <property type="evidence" value="ECO:0007669"/>
    <property type="project" value="UniProtKB-ARBA"/>
</dbReference>
<dbReference type="Pfam" id="PF00447">
    <property type="entry name" value="HSF_DNA-bind"/>
    <property type="match status" value="1"/>
</dbReference>
<dbReference type="InterPro" id="IPR036390">
    <property type="entry name" value="WH_DNA-bd_sf"/>
</dbReference>
<evidence type="ECO:0000256" key="1">
    <source>
        <dbReference type="ARBA" id="ARBA00004123"/>
    </source>
</evidence>
<dbReference type="PROSITE" id="PS51375">
    <property type="entry name" value="PPR"/>
    <property type="match status" value="2"/>
</dbReference>
<evidence type="ECO:0000313" key="10">
    <source>
        <dbReference type="Proteomes" id="UP001152561"/>
    </source>
</evidence>
<evidence type="ECO:0000256" key="7">
    <source>
        <dbReference type="RuleBase" id="RU004020"/>
    </source>
</evidence>
<dbReference type="OrthoDB" id="429961at2759"/>
<keyword evidence="3" id="KW-0677">Repeat</keyword>
<keyword evidence="5" id="KW-0539">Nucleus</keyword>
<protein>
    <recommendedName>
        <fullName evidence="8">HSF-type DNA-binding domain-containing protein</fullName>
    </recommendedName>
</protein>
<dbReference type="PANTHER" id="PTHR45717:SF20">
    <property type="entry name" value="OS07G0598500 PROTEIN"/>
    <property type="match status" value="1"/>
</dbReference>
<dbReference type="GO" id="GO:0003700">
    <property type="term" value="F:DNA-binding transcription factor activity"/>
    <property type="evidence" value="ECO:0007669"/>
    <property type="project" value="InterPro"/>
</dbReference>
<dbReference type="SMART" id="SM00415">
    <property type="entry name" value="HSF"/>
    <property type="match status" value="1"/>
</dbReference>
<evidence type="ECO:0000313" key="9">
    <source>
        <dbReference type="EMBL" id="KAJ8549574.1"/>
    </source>
</evidence>
<comment type="caution">
    <text evidence="9">The sequence shown here is derived from an EMBL/GenBank/DDBJ whole genome shotgun (WGS) entry which is preliminary data.</text>
</comment>